<dbReference type="Proteomes" id="UP000886005">
    <property type="component" value="Unassembled WGS sequence"/>
</dbReference>
<dbReference type="PANTHER" id="PTHR33941">
    <property type="entry name" value="PROPANEDIOL UTILIZATION PROTEIN PDUA"/>
    <property type="match status" value="1"/>
</dbReference>
<dbReference type="AlphaFoldDB" id="A0A7V1LNX4"/>
<dbReference type="PROSITE" id="PS51930">
    <property type="entry name" value="BMC_2"/>
    <property type="match status" value="1"/>
</dbReference>
<dbReference type="GO" id="GO:0031469">
    <property type="term" value="C:bacterial microcompartment"/>
    <property type="evidence" value="ECO:0007669"/>
    <property type="project" value="UniProtKB-SubCell"/>
</dbReference>
<evidence type="ECO:0000256" key="2">
    <source>
        <dbReference type="ARBA" id="ARBA00024446"/>
    </source>
</evidence>
<evidence type="ECO:0000313" key="6">
    <source>
        <dbReference type="EMBL" id="HED11448.1"/>
    </source>
</evidence>
<comment type="similarity">
    <text evidence="3">Belongs to the bacterial microcompartments protein family.</text>
</comment>
<dbReference type="Pfam" id="PF00936">
    <property type="entry name" value="BMC"/>
    <property type="match status" value="1"/>
</dbReference>
<proteinExistence type="inferred from homology"/>
<dbReference type="InterPro" id="IPR037233">
    <property type="entry name" value="CcmK-like_sf"/>
</dbReference>
<gene>
    <name evidence="6" type="ORF">ENJ10_12220</name>
</gene>
<name>A0A7V1LNX4_CALAY</name>
<feature type="compositionally biased region" description="Polar residues" evidence="4">
    <location>
        <begin position="104"/>
        <end position="116"/>
    </location>
</feature>
<accession>A0A7V1LNX4</accession>
<feature type="region of interest" description="Disordered" evidence="4">
    <location>
        <begin position="93"/>
        <end position="137"/>
    </location>
</feature>
<organism evidence="6">
    <name type="scientific">Caldithrix abyssi</name>
    <dbReference type="NCBI Taxonomy" id="187145"/>
    <lineage>
        <taxon>Bacteria</taxon>
        <taxon>Pseudomonadati</taxon>
        <taxon>Calditrichota</taxon>
        <taxon>Calditrichia</taxon>
        <taxon>Calditrichales</taxon>
        <taxon>Calditrichaceae</taxon>
        <taxon>Caldithrix</taxon>
    </lineage>
</organism>
<comment type="caution">
    <text evidence="6">The sequence shown here is derived from an EMBL/GenBank/DDBJ whole genome shotgun (WGS) entry which is preliminary data.</text>
</comment>
<dbReference type="SMART" id="SM00877">
    <property type="entry name" value="BMC"/>
    <property type="match status" value="1"/>
</dbReference>
<evidence type="ECO:0000259" key="5">
    <source>
        <dbReference type="PROSITE" id="PS51930"/>
    </source>
</evidence>
<dbReference type="SUPFAM" id="SSF143414">
    <property type="entry name" value="CcmK-like"/>
    <property type="match status" value="1"/>
</dbReference>
<dbReference type="InterPro" id="IPR000249">
    <property type="entry name" value="BMC_dom"/>
</dbReference>
<evidence type="ECO:0000256" key="1">
    <source>
        <dbReference type="ARBA" id="ARBA00024322"/>
    </source>
</evidence>
<dbReference type="Gene3D" id="3.30.70.1710">
    <property type="match status" value="1"/>
</dbReference>
<keyword evidence="2" id="KW-1283">Bacterial microcompartment</keyword>
<evidence type="ECO:0000256" key="4">
    <source>
        <dbReference type="SAM" id="MobiDB-lite"/>
    </source>
</evidence>
<feature type="domain" description="BMC" evidence="5">
    <location>
        <begin position="3"/>
        <end position="87"/>
    </location>
</feature>
<dbReference type="PANTHER" id="PTHR33941:SF11">
    <property type="entry name" value="BACTERIAL MICROCOMPARTMENT SHELL PROTEIN PDUJ"/>
    <property type="match status" value="1"/>
</dbReference>
<dbReference type="InterPro" id="IPR050575">
    <property type="entry name" value="BMC_shell"/>
</dbReference>
<dbReference type="CDD" id="cd07045">
    <property type="entry name" value="BMC_CcmK_like"/>
    <property type="match status" value="1"/>
</dbReference>
<dbReference type="InterPro" id="IPR044872">
    <property type="entry name" value="CcmK/CsoS1_BMC"/>
</dbReference>
<protein>
    <submittedName>
        <fullName evidence="6">BMC domain-containing protein</fullName>
    </submittedName>
</protein>
<evidence type="ECO:0000256" key="3">
    <source>
        <dbReference type="PROSITE-ProRule" id="PRU01278"/>
    </source>
</evidence>
<comment type="subcellular location">
    <subcellularLocation>
        <location evidence="1">Bacterial microcompartment</location>
    </subcellularLocation>
</comment>
<reference evidence="6" key="1">
    <citation type="journal article" date="2020" name="mSystems">
        <title>Genome- and Community-Level Interaction Insights into Carbon Utilization and Element Cycling Functions of Hydrothermarchaeota in Hydrothermal Sediment.</title>
        <authorList>
            <person name="Zhou Z."/>
            <person name="Liu Y."/>
            <person name="Xu W."/>
            <person name="Pan J."/>
            <person name="Luo Z.H."/>
            <person name="Li M."/>
        </authorList>
    </citation>
    <scope>NUCLEOTIDE SEQUENCE [LARGE SCALE GENOMIC DNA]</scope>
    <source>
        <strain evidence="6">HyVt-456</strain>
    </source>
</reference>
<sequence length="194" mass="20490">MSSIGFIETKGLTGSLEAADAMLKAARVSLTRRREIGSALVTVMIEGELGAVQAAVEAGAAAAERLGQLVSAHVIARPFEDTVQWLGIPGQEPEKAAAVPPAPSKTQKQSSPGTTAKRTRKKAVPQKNIAPVSKSTTDADSDRLLSLLQAAKDGMTLEALAAATGRDKKAVRVALKELLDHNRIEKVKNLYFPL</sequence>
<dbReference type="EMBL" id="DRLD01000343">
    <property type="protein sequence ID" value="HED11448.1"/>
    <property type="molecule type" value="Genomic_DNA"/>
</dbReference>
<dbReference type="SUPFAM" id="SSF46785">
    <property type="entry name" value="Winged helix' DNA-binding domain"/>
    <property type="match status" value="1"/>
</dbReference>
<dbReference type="InterPro" id="IPR036390">
    <property type="entry name" value="WH_DNA-bd_sf"/>
</dbReference>